<feature type="transmembrane region" description="Helical" evidence="8">
    <location>
        <begin position="28"/>
        <end position="45"/>
    </location>
</feature>
<keyword evidence="7 8" id="KW-0131">Cell cycle</keyword>
<dbReference type="EMBL" id="SRHY01000001">
    <property type="protein sequence ID" value="TFJ94563.1"/>
    <property type="molecule type" value="Genomic_DNA"/>
</dbReference>
<evidence type="ECO:0000313" key="10">
    <source>
        <dbReference type="EMBL" id="TFJ94563.1"/>
    </source>
</evidence>
<comment type="function">
    <text evidence="8">Cell division protein that may be involved in stabilizing or promoting the assembly of the division complex.</text>
</comment>
<keyword evidence="5 8" id="KW-1133">Transmembrane helix</keyword>
<dbReference type="InterPro" id="IPR013685">
    <property type="entry name" value="POTRA_FtsQ_type"/>
</dbReference>
<dbReference type="Gene3D" id="3.40.50.10960">
    <property type="match status" value="1"/>
</dbReference>
<dbReference type="GO" id="GO:0005886">
    <property type="term" value="C:plasma membrane"/>
    <property type="evidence" value="ECO:0007669"/>
    <property type="project" value="UniProtKB-SubCell"/>
</dbReference>
<evidence type="ECO:0000256" key="4">
    <source>
        <dbReference type="ARBA" id="ARBA00022692"/>
    </source>
</evidence>
<dbReference type="RefSeq" id="WP_135108208.1">
    <property type="nucleotide sequence ID" value="NZ_SRHY01000001.1"/>
</dbReference>
<dbReference type="PANTHER" id="PTHR37820:SF1">
    <property type="entry name" value="CELL DIVISION PROTEIN FTSQ"/>
    <property type="match status" value="1"/>
</dbReference>
<dbReference type="PROSITE" id="PS51779">
    <property type="entry name" value="POTRA"/>
    <property type="match status" value="1"/>
</dbReference>
<name>A0A4Y9AFG9_9BACI</name>
<dbReference type="AlphaFoldDB" id="A0A4Y9AFG9"/>
<accession>A0A4Y9AFG9</accession>
<sequence>MGKKRVVSIEDRIPTLKQERKKKANRRLIFYLSIFFFLISIIVYLQSPLSHVRTIDVHGNSLIPDEKIVGQTSIAKGKNIWSVSESDASQAISDHPVIQRAEVDRKLPWAIEITITEFAHVGYTQKNENYYPILGNGKVPENMKQQTVSGDAPLLIGFSDEAYLKEMTEELKNLPESILELISEIHWQPSDENKRKIVLYMNDGYIVDGTIRNFAANMSVYPSIVSQLDPESKGIIHIGAGAYFEEFNTAEENSDTQESDDENEQ</sequence>
<dbReference type="GO" id="GO:0043093">
    <property type="term" value="P:FtsZ-dependent cytokinesis"/>
    <property type="evidence" value="ECO:0007669"/>
    <property type="project" value="UniProtKB-UniRule"/>
</dbReference>
<reference evidence="10 11" key="1">
    <citation type="submission" date="2019-03" db="EMBL/GenBank/DDBJ databases">
        <title>Genome sequence of Lentibacillus salicampi ATCC BAA-719.</title>
        <authorList>
            <person name="Maclea K.S."/>
            <person name="Simoes Junior M."/>
        </authorList>
    </citation>
    <scope>NUCLEOTIDE SEQUENCE [LARGE SCALE GENOMIC DNA]</scope>
    <source>
        <strain evidence="10 11">ATCC BAA-719</strain>
    </source>
</reference>
<dbReference type="Pfam" id="PF03799">
    <property type="entry name" value="FtsQ_DivIB_C"/>
    <property type="match status" value="1"/>
</dbReference>
<dbReference type="Proteomes" id="UP000298484">
    <property type="component" value="Unassembled WGS sequence"/>
</dbReference>
<dbReference type="InterPro" id="IPR050487">
    <property type="entry name" value="FtsQ_DivIB"/>
</dbReference>
<evidence type="ECO:0000259" key="9">
    <source>
        <dbReference type="PROSITE" id="PS51779"/>
    </source>
</evidence>
<dbReference type="InterPro" id="IPR026580">
    <property type="entry name" value="DivIB"/>
</dbReference>
<evidence type="ECO:0000256" key="2">
    <source>
        <dbReference type="ARBA" id="ARBA00022475"/>
    </source>
</evidence>
<comment type="similarity">
    <text evidence="8">Belongs to the FtsQ/DivIB family. DivIB subfamily.</text>
</comment>
<evidence type="ECO:0000256" key="7">
    <source>
        <dbReference type="ARBA" id="ARBA00023306"/>
    </source>
</evidence>
<keyword evidence="3 8" id="KW-0132">Cell division</keyword>
<dbReference type="OrthoDB" id="1819027at2"/>
<dbReference type="Pfam" id="PF08478">
    <property type="entry name" value="POTRA_1"/>
    <property type="match status" value="1"/>
</dbReference>
<keyword evidence="6 8" id="KW-0472">Membrane</keyword>
<evidence type="ECO:0000256" key="1">
    <source>
        <dbReference type="ARBA" id="ARBA00004370"/>
    </source>
</evidence>
<organism evidence="10 11">
    <name type="scientific">Lentibacillus salicampi</name>
    <dbReference type="NCBI Taxonomy" id="175306"/>
    <lineage>
        <taxon>Bacteria</taxon>
        <taxon>Bacillati</taxon>
        <taxon>Bacillota</taxon>
        <taxon>Bacilli</taxon>
        <taxon>Bacillales</taxon>
        <taxon>Bacillaceae</taxon>
        <taxon>Lentibacillus</taxon>
    </lineage>
</organism>
<protein>
    <recommendedName>
        <fullName evidence="8">Cell division protein DivIB</fullName>
    </recommendedName>
</protein>
<evidence type="ECO:0000313" key="11">
    <source>
        <dbReference type="Proteomes" id="UP000298484"/>
    </source>
</evidence>
<gene>
    <name evidence="8" type="primary">divIB</name>
    <name evidence="10" type="ORF">E4U82_01210</name>
</gene>
<keyword evidence="11" id="KW-1185">Reference proteome</keyword>
<evidence type="ECO:0000256" key="5">
    <source>
        <dbReference type="ARBA" id="ARBA00022989"/>
    </source>
</evidence>
<dbReference type="Gene3D" id="3.10.20.310">
    <property type="entry name" value="membrane protein fhac"/>
    <property type="match status" value="1"/>
</dbReference>
<dbReference type="GO" id="GO:0032153">
    <property type="term" value="C:cell division site"/>
    <property type="evidence" value="ECO:0007669"/>
    <property type="project" value="UniProtKB-UniRule"/>
</dbReference>
<comment type="caution">
    <text evidence="10">The sequence shown here is derived from an EMBL/GenBank/DDBJ whole genome shotgun (WGS) entry which is preliminary data.</text>
</comment>
<keyword evidence="4 8" id="KW-0812">Transmembrane</keyword>
<feature type="domain" description="POTRA" evidence="9">
    <location>
        <begin position="50"/>
        <end position="118"/>
    </location>
</feature>
<dbReference type="InterPro" id="IPR005548">
    <property type="entry name" value="Cell_div_FtsQ/DivIB_C"/>
</dbReference>
<dbReference type="PANTHER" id="PTHR37820">
    <property type="entry name" value="CELL DIVISION PROTEIN DIVIB"/>
    <property type="match status" value="1"/>
</dbReference>
<evidence type="ECO:0000256" key="3">
    <source>
        <dbReference type="ARBA" id="ARBA00022618"/>
    </source>
</evidence>
<evidence type="ECO:0000256" key="6">
    <source>
        <dbReference type="ARBA" id="ARBA00023136"/>
    </source>
</evidence>
<dbReference type="HAMAP" id="MF_00912">
    <property type="entry name" value="DivIB"/>
    <property type="match status" value="1"/>
</dbReference>
<comment type="subcellular location">
    <subcellularLocation>
        <location evidence="8">Cell membrane</location>
        <topology evidence="8">Single-pass type II membrane protein</topology>
    </subcellularLocation>
    <subcellularLocation>
        <location evidence="1">Membrane</location>
    </subcellularLocation>
    <text evidence="8">Localizes to the division septum.</text>
</comment>
<proteinExistence type="inferred from homology"/>
<evidence type="ECO:0000256" key="8">
    <source>
        <dbReference type="HAMAP-Rule" id="MF_00912"/>
    </source>
</evidence>
<dbReference type="InterPro" id="IPR034746">
    <property type="entry name" value="POTRA"/>
</dbReference>
<keyword evidence="2 8" id="KW-1003">Cell membrane</keyword>